<evidence type="ECO:0000256" key="5">
    <source>
        <dbReference type="PROSITE-ProRule" id="PRU00510"/>
    </source>
</evidence>
<dbReference type="GO" id="GO:0008270">
    <property type="term" value="F:zinc ion binding"/>
    <property type="evidence" value="ECO:0007669"/>
    <property type="project" value="UniProtKB-KW"/>
</dbReference>
<dbReference type="Proteomes" id="UP000286732">
    <property type="component" value="Unassembled WGS sequence"/>
</dbReference>
<evidence type="ECO:0000313" key="11">
    <source>
        <dbReference type="EMBL" id="RTZ82184.1"/>
    </source>
</evidence>
<dbReference type="AlphaFoldDB" id="A0A432GEL4"/>
<evidence type="ECO:0000256" key="1">
    <source>
        <dbReference type="ARBA" id="ARBA00022490"/>
    </source>
</evidence>
<dbReference type="Pfam" id="PF01258">
    <property type="entry name" value="zf-dskA_traR"/>
    <property type="match status" value="1"/>
</dbReference>
<evidence type="ECO:0000313" key="13">
    <source>
        <dbReference type="Proteomes" id="UP000287176"/>
    </source>
</evidence>
<accession>A0A432GEL4</accession>
<dbReference type="InterPro" id="IPR020458">
    <property type="entry name" value="Znf_DskA_TraR_CS"/>
</dbReference>
<evidence type="ECO:0000313" key="9">
    <source>
        <dbReference type="EMBL" id="RTZ80231.1"/>
    </source>
</evidence>
<dbReference type="PROSITE" id="PS01102">
    <property type="entry name" value="ZF_DKSA_1"/>
    <property type="match status" value="1"/>
</dbReference>
<sequence>MEGAGMLHKKLEKIKIRLEELQTEIIGESDETVHGMQEESTLYPDPNDRASLETEHINNLRIRDRERKLLGKVEEALERIEKKTFGYCEECGQEIDEKRLLIRPVTTFCIICKESLEAVENNN</sequence>
<comment type="caution">
    <text evidence="11">The sequence shown here is derived from an EMBL/GenBank/DDBJ whole genome shotgun (WGS) entry which is preliminary data.</text>
</comment>
<dbReference type="Proteomes" id="UP000287176">
    <property type="component" value="Unassembled WGS sequence"/>
</dbReference>
<evidence type="ECO:0000259" key="7">
    <source>
        <dbReference type="Pfam" id="PF01258"/>
    </source>
</evidence>
<evidence type="ECO:0000259" key="8">
    <source>
        <dbReference type="Pfam" id="PF21157"/>
    </source>
</evidence>
<organism evidence="11 14">
    <name type="scientific">SAR324 cluster bacterium</name>
    <dbReference type="NCBI Taxonomy" id="2024889"/>
    <lineage>
        <taxon>Bacteria</taxon>
        <taxon>Deltaproteobacteria</taxon>
        <taxon>SAR324 cluster</taxon>
    </lineage>
</organism>
<evidence type="ECO:0000313" key="10">
    <source>
        <dbReference type="EMBL" id="RTZ82174.1"/>
    </source>
</evidence>
<dbReference type="SUPFAM" id="SSF109635">
    <property type="entry name" value="DnaK suppressor protein DksA, alpha-hairpin domain"/>
    <property type="match status" value="1"/>
</dbReference>
<dbReference type="EMBL" id="QNZM01000178">
    <property type="protein sequence ID" value="RTZ80231.1"/>
    <property type="molecule type" value="Genomic_DNA"/>
</dbReference>
<evidence type="ECO:0000256" key="2">
    <source>
        <dbReference type="ARBA" id="ARBA00022723"/>
    </source>
</evidence>
<evidence type="ECO:0000256" key="6">
    <source>
        <dbReference type="SAM" id="MobiDB-lite"/>
    </source>
</evidence>
<keyword evidence="1" id="KW-0963">Cytoplasm</keyword>
<dbReference type="PANTHER" id="PTHR33823:SF2">
    <property type="entry name" value="RNA POLYMERASE-BINDING TRANSCRIPTION FACTOR DKSA"/>
    <property type="match status" value="1"/>
</dbReference>
<name>A0A432GEL4_9DELT</name>
<dbReference type="Pfam" id="PF21157">
    <property type="entry name" value="DksA_N"/>
    <property type="match status" value="1"/>
</dbReference>
<dbReference type="Proteomes" id="UP000287917">
    <property type="component" value="Unassembled WGS sequence"/>
</dbReference>
<keyword evidence="3" id="KW-0863">Zinc-finger</keyword>
<dbReference type="InterPro" id="IPR000962">
    <property type="entry name" value="Znf_DskA_TraR"/>
</dbReference>
<gene>
    <name evidence="11" type="primary">dksA</name>
    <name evidence="10" type="ORF">DSY94_10840</name>
    <name evidence="11" type="ORF">DSY96_10365</name>
    <name evidence="9" type="ORF">DSY98_04595</name>
</gene>
<feature type="domain" description="Zinc finger DksA/TraR C4-type" evidence="7">
    <location>
        <begin position="84"/>
        <end position="117"/>
    </location>
</feature>
<proteinExistence type="predicted"/>
<feature type="zinc finger region" description="dksA C4-type" evidence="5">
    <location>
        <begin position="88"/>
        <end position="112"/>
    </location>
</feature>
<dbReference type="InterPro" id="IPR048489">
    <property type="entry name" value="DksA_N"/>
</dbReference>
<evidence type="ECO:0000256" key="3">
    <source>
        <dbReference type="ARBA" id="ARBA00022771"/>
    </source>
</evidence>
<dbReference type="PROSITE" id="PS51128">
    <property type="entry name" value="ZF_DKSA_2"/>
    <property type="match status" value="1"/>
</dbReference>
<feature type="domain" description="DnaK suppressor protein DksA N-terminal" evidence="8">
    <location>
        <begin position="11"/>
        <end position="80"/>
    </location>
</feature>
<feature type="region of interest" description="Disordered" evidence="6">
    <location>
        <begin position="28"/>
        <end position="50"/>
    </location>
</feature>
<dbReference type="EMBL" id="QNZK01000353">
    <property type="protein sequence ID" value="RTZ82184.1"/>
    <property type="molecule type" value="Genomic_DNA"/>
</dbReference>
<keyword evidence="4" id="KW-0862">Zinc</keyword>
<dbReference type="EMBL" id="QNZI01000285">
    <property type="protein sequence ID" value="RTZ82174.1"/>
    <property type="molecule type" value="Genomic_DNA"/>
</dbReference>
<evidence type="ECO:0000313" key="12">
    <source>
        <dbReference type="Proteomes" id="UP000286732"/>
    </source>
</evidence>
<protein>
    <submittedName>
        <fullName evidence="11">RNA polymerase-binding protein DksA</fullName>
    </submittedName>
</protein>
<reference evidence="12 13" key="1">
    <citation type="submission" date="2018-06" db="EMBL/GenBank/DDBJ databases">
        <title>Combined omics and stable isotope probing to characterize newly discovered Mariana Back-Arc vent microbial communities.</title>
        <authorList>
            <person name="Trembath-Reichert E."/>
            <person name="Huber J.A."/>
        </authorList>
    </citation>
    <scope>NUCLEOTIDE SEQUENCE [LARGE SCALE GENOMIC DNA]</scope>
    <source>
        <strain evidence="10">MAG 24</strain>
        <strain evidence="11">MAG 58</strain>
        <strain evidence="9">MAG 63_2</strain>
    </source>
</reference>
<dbReference type="Gene3D" id="1.20.120.910">
    <property type="entry name" value="DksA, coiled-coil domain"/>
    <property type="match status" value="1"/>
</dbReference>
<keyword evidence="2" id="KW-0479">Metal-binding</keyword>
<dbReference type="SUPFAM" id="SSF57716">
    <property type="entry name" value="Glucocorticoid receptor-like (DNA-binding domain)"/>
    <property type="match status" value="1"/>
</dbReference>
<evidence type="ECO:0000256" key="4">
    <source>
        <dbReference type="ARBA" id="ARBA00022833"/>
    </source>
</evidence>
<dbReference type="InterPro" id="IPR037187">
    <property type="entry name" value="DnaK_N"/>
</dbReference>
<dbReference type="InterPro" id="IPR012784">
    <property type="entry name" value="DksA_RNA_pol-bd"/>
</dbReference>
<dbReference type="PANTHER" id="PTHR33823">
    <property type="entry name" value="RNA POLYMERASE-BINDING TRANSCRIPTION FACTOR DKSA-RELATED"/>
    <property type="match status" value="1"/>
</dbReference>
<dbReference type="NCBIfam" id="TIGR02420">
    <property type="entry name" value="dksA"/>
    <property type="match status" value="1"/>
</dbReference>
<evidence type="ECO:0000313" key="14">
    <source>
        <dbReference type="Proteomes" id="UP000287917"/>
    </source>
</evidence>